<dbReference type="SUPFAM" id="SSF52540">
    <property type="entry name" value="P-loop containing nucleoside triphosphate hydrolases"/>
    <property type="match status" value="1"/>
</dbReference>
<keyword evidence="3 5" id="KW-0067">ATP-binding</keyword>
<reference evidence="5 6" key="1">
    <citation type="submission" date="2024-04" db="EMBL/GenBank/DDBJ databases">
        <title>Defined microbial consortia suppress multidrug-resistant proinflammatory Enterobacteriaceae via ecological control.</title>
        <authorList>
            <person name="Furuichi M."/>
            <person name="Kawaguchi T."/>
            <person name="Pust M."/>
            <person name="Yasuma K."/>
            <person name="Plichta D."/>
            <person name="Hasegawa N."/>
            <person name="Ohya T."/>
            <person name="Bhattarai S."/>
            <person name="Sasajima S."/>
            <person name="Aoto Y."/>
            <person name="Tuganbaev T."/>
            <person name="Yaginuma M."/>
            <person name="Ueda M."/>
            <person name="Okahashi N."/>
            <person name="Amafuji K."/>
            <person name="Kiridooshi Y."/>
            <person name="Sugita K."/>
            <person name="Strazar M."/>
            <person name="Skelly A."/>
            <person name="Suda W."/>
            <person name="Hattori M."/>
            <person name="Nakamoto N."/>
            <person name="Caballero S."/>
            <person name="Norman J."/>
            <person name="Olle B."/>
            <person name="Tanoue T."/>
            <person name="Arita M."/>
            <person name="Bucci V."/>
            <person name="Atarashi K."/>
            <person name="Xavier R."/>
            <person name="Honda K."/>
        </authorList>
    </citation>
    <scope>NUCLEOTIDE SEQUENCE [LARGE SCALE GENOMIC DNA]</scope>
    <source>
        <strain evidence="6">k34-0107-D12</strain>
    </source>
</reference>
<protein>
    <submittedName>
        <fullName evidence="5">ABC transporter ATP-binding protein</fullName>
    </submittedName>
</protein>
<evidence type="ECO:0000259" key="4">
    <source>
        <dbReference type="PROSITE" id="PS50893"/>
    </source>
</evidence>
<gene>
    <name evidence="5" type="ORF">K340107D12_36040</name>
</gene>
<dbReference type="EMBL" id="BAABZQ010000001">
    <property type="protein sequence ID" value="GAA6500788.1"/>
    <property type="molecule type" value="Genomic_DNA"/>
</dbReference>
<comment type="caution">
    <text evidence="5">The sequence shown here is derived from an EMBL/GenBank/DDBJ whole genome shotgun (WGS) entry which is preliminary data.</text>
</comment>
<dbReference type="PROSITE" id="PS50893">
    <property type="entry name" value="ABC_TRANSPORTER_2"/>
    <property type="match status" value="1"/>
</dbReference>
<dbReference type="Gene3D" id="3.40.50.300">
    <property type="entry name" value="P-loop containing nucleotide triphosphate hydrolases"/>
    <property type="match status" value="1"/>
</dbReference>
<evidence type="ECO:0000256" key="1">
    <source>
        <dbReference type="ARBA" id="ARBA00022448"/>
    </source>
</evidence>
<dbReference type="InterPro" id="IPR050763">
    <property type="entry name" value="ABC_transporter_ATP-binding"/>
</dbReference>
<evidence type="ECO:0000313" key="6">
    <source>
        <dbReference type="Proteomes" id="UP001600941"/>
    </source>
</evidence>
<dbReference type="InterPro" id="IPR003439">
    <property type="entry name" value="ABC_transporter-like_ATP-bd"/>
</dbReference>
<dbReference type="InterPro" id="IPR017871">
    <property type="entry name" value="ABC_transporter-like_CS"/>
</dbReference>
<dbReference type="Proteomes" id="UP001600941">
    <property type="component" value="Unassembled WGS sequence"/>
</dbReference>
<dbReference type="CDD" id="cd03230">
    <property type="entry name" value="ABC_DR_subfamily_A"/>
    <property type="match status" value="1"/>
</dbReference>
<dbReference type="PANTHER" id="PTHR42711:SF18">
    <property type="entry name" value="ABC TRANSPORTER, ATP-BINDING PROTEIN"/>
    <property type="match status" value="1"/>
</dbReference>
<organism evidence="5 6">
    <name type="scientific">Blautia parvula</name>
    <dbReference type="NCBI Taxonomy" id="2877527"/>
    <lineage>
        <taxon>Bacteria</taxon>
        <taxon>Bacillati</taxon>
        <taxon>Bacillota</taxon>
        <taxon>Clostridia</taxon>
        <taxon>Lachnospirales</taxon>
        <taxon>Lachnospiraceae</taxon>
        <taxon>Blautia</taxon>
    </lineage>
</organism>
<keyword evidence="2" id="KW-0547">Nucleotide-binding</keyword>
<dbReference type="SMART" id="SM00382">
    <property type="entry name" value="AAA"/>
    <property type="match status" value="1"/>
</dbReference>
<sequence>MKVIDVKNVFLKYPSAKSDTIRGISFAVQQGEIFGFLGPSGAGKSTMQKILTGTLRNYRGNVRVFDTEMKNRTSDYYENIGVDFEFPNFYSKFTAAENLKYFASLYSRKPLNPMELLEKVGLRHDADKKVANYSKGMKMRLGFVRSLLHEPKVLFLDEPTSGLDPANARILKDMILEQKRMGKTIILTTHNMHDAEELCDRVAFIVDGTIKAIDSPHALRKSGADTEVEYSFSENEKEIRNICTLSGLAHSQDFQSALKKGSLTSIHSKEQTLEDIFIALTGRGLQ</sequence>
<dbReference type="InterPro" id="IPR003593">
    <property type="entry name" value="AAA+_ATPase"/>
</dbReference>
<dbReference type="PROSITE" id="PS00211">
    <property type="entry name" value="ABC_TRANSPORTER_1"/>
    <property type="match status" value="1"/>
</dbReference>
<dbReference type="InterPro" id="IPR027417">
    <property type="entry name" value="P-loop_NTPase"/>
</dbReference>
<feature type="domain" description="ABC transporter" evidence="4">
    <location>
        <begin position="4"/>
        <end position="232"/>
    </location>
</feature>
<evidence type="ECO:0000256" key="3">
    <source>
        <dbReference type="ARBA" id="ARBA00022840"/>
    </source>
</evidence>
<evidence type="ECO:0000256" key="2">
    <source>
        <dbReference type="ARBA" id="ARBA00022741"/>
    </source>
</evidence>
<name>A0ABQ0BW76_9FIRM</name>
<dbReference type="Pfam" id="PF00005">
    <property type="entry name" value="ABC_tran"/>
    <property type="match status" value="1"/>
</dbReference>
<accession>A0ABQ0BW76</accession>
<keyword evidence="6" id="KW-1185">Reference proteome</keyword>
<keyword evidence="1" id="KW-0813">Transport</keyword>
<dbReference type="PANTHER" id="PTHR42711">
    <property type="entry name" value="ABC TRANSPORTER ATP-BINDING PROTEIN"/>
    <property type="match status" value="1"/>
</dbReference>
<evidence type="ECO:0000313" key="5">
    <source>
        <dbReference type="EMBL" id="GAA6500788.1"/>
    </source>
</evidence>
<dbReference type="GO" id="GO:0005524">
    <property type="term" value="F:ATP binding"/>
    <property type="evidence" value="ECO:0007669"/>
    <property type="project" value="UniProtKB-KW"/>
</dbReference>
<proteinExistence type="predicted"/>